<dbReference type="InterPro" id="IPR051324">
    <property type="entry name" value="Stress/Tellurium_Resist"/>
</dbReference>
<comment type="similarity">
    <text evidence="1">Belongs to the CAPAB/TerDEXZ family.</text>
</comment>
<dbReference type="EMBL" id="CP059399">
    <property type="protein sequence ID" value="QLY30083.1"/>
    <property type="molecule type" value="Genomic_DNA"/>
</dbReference>
<name>A0A7D6ZL44_9NOCA</name>
<gene>
    <name evidence="4" type="ORF">H0264_33705</name>
</gene>
<evidence type="ECO:0000313" key="4">
    <source>
        <dbReference type="EMBL" id="QLY30083.1"/>
    </source>
</evidence>
<feature type="domain" description="TerD" evidence="2">
    <location>
        <begin position="1"/>
        <end position="155"/>
    </location>
</feature>
<dbReference type="Pfam" id="PF02342">
    <property type="entry name" value="TerD"/>
    <property type="match status" value="1"/>
</dbReference>
<evidence type="ECO:0000259" key="3">
    <source>
        <dbReference type="Pfam" id="PF10138"/>
    </source>
</evidence>
<dbReference type="CDD" id="cd06974">
    <property type="entry name" value="TerD_like"/>
    <property type="match status" value="1"/>
</dbReference>
<dbReference type="InterPro" id="IPR003325">
    <property type="entry name" value="TerD"/>
</dbReference>
<organism evidence="4 5">
    <name type="scientific">Nocardia huaxiensis</name>
    <dbReference type="NCBI Taxonomy" id="2755382"/>
    <lineage>
        <taxon>Bacteria</taxon>
        <taxon>Bacillati</taxon>
        <taxon>Actinomycetota</taxon>
        <taxon>Actinomycetes</taxon>
        <taxon>Mycobacteriales</taxon>
        <taxon>Nocardiaceae</taxon>
        <taxon>Nocardia</taxon>
    </lineage>
</organism>
<dbReference type="PANTHER" id="PTHR32097">
    <property type="entry name" value="CAMP-BINDING PROTEIN 1-RELATED"/>
    <property type="match status" value="1"/>
</dbReference>
<sequence length="415" mass="44932">MTTSLAKGQNSPLPGTELRVAVRAASTVDLSALLVTAAGKVRSDADFIFFNQPRGAGVLLEDAGALAFSLAQVPADIDAVRTVLTLDGDTFGRHAPPVAAVTDERGNPLYEYVIEGLSSESVVIALEFYRRGTDWKVRAVGQGYAGGFADLVTDHGVRVDDSPAEAAPAAGEPVIRSVAGEQQLPPEHRATLDMRKREVAKVLLTKGADTVRARVVLVIDKTGSMQRLYQDKVVHRVVQRMVPVAIQLDEDGVLEPYLYARSFLRLPDVTVERVEQWCATHLHLTGTHAGLDHNAIGQSNAEIPIMQEIISTLRPEAGPTLVLFFTDGGFSEKQKIARLMGQAAALPAFWQFIGLGKAKFGVLRNLDELEGRLVDNAGFFAVDDIDELSDAELYTRLLGEFPSWVRAARAAGVLR</sequence>
<evidence type="ECO:0000313" key="5">
    <source>
        <dbReference type="Proteomes" id="UP000515512"/>
    </source>
</evidence>
<proteinExistence type="inferred from homology"/>
<dbReference type="RefSeq" id="WP_181581282.1">
    <property type="nucleotide sequence ID" value="NZ_CP059399.1"/>
</dbReference>
<dbReference type="AlphaFoldDB" id="A0A7D6ZL44"/>
<dbReference type="KEGG" id="nhu:H0264_33705"/>
<dbReference type="InterPro" id="IPR019303">
    <property type="entry name" value="vWA_TerF_C"/>
</dbReference>
<evidence type="ECO:0000256" key="1">
    <source>
        <dbReference type="ARBA" id="ARBA00008775"/>
    </source>
</evidence>
<reference evidence="4 5" key="1">
    <citation type="submission" date="2020-07" db="EMBL/GenBank/DDBJ databases">
        <authorList>
            <person name="Zhuang K."/>
            <person name="Ran Y."/>
        </authorList>
    </citation>
    <scope>NUCLEOTIDE SEQUENCE [LARGE SCALE GENOMIC DNA]</scope>
    <source>
        <strain evidence="4 5">WCH-YHL-001</strain>
    </source>
</reference>
<keyword evidence="5" id="KW-1185">Reference proteome</keyword>
<accession>A0A7D6ZL44</accession>
<dbReference type="Proteomes" id="UP000515512">
    <property type="component" value="Chromosome"/>
</dbReference>
<dbReference type="Pfam" id="PF10138">
    <property type="entry name" value="vWA-TerF-like"/>
    <property type="match status" value="1"/>
</dbReference>
<dbReference type="InterPro" id="IPR036465">
    <property type="entry name" value="vWFA_dom_sf"/>
</dbReference>
<feature type="domain" description="vWA found in TerF C terminus" evidence="3">
    <location>
        <begin position="212"/>
        <end position="413"/>
    </location>
</feature>
<dbReference type="SUPFAM" id="SSF53300">
    <property type="entry name" value="vWA-like"/>
    <property type="match status" value="1"/>
</dbReference>
<dbReference type="Gene3D" id="2.60.60.30">
    <property type="entry name" value="sav2460 like domains"/>
    <property type="match status" value="1"/>
</dbReference>
<protein>
    <submittedName>
        <fullName evidence="4">VWA domain-containing protein</fullName>
    </submittedName>
</protein>
<dbReference type="PANTHER" id="PTHR32097:SF4">
    <property type="entry name" value="GENERAL STRESS PROTEIN 16U"/>
    <property type="match status" value="1"/>
</dbReference>
<evidence type="ECO:0000259" key="2">
    <source>
        <dbReference type="Pfam" id="PF02342"/>
    </source>
</evidence>